<dbReference type="AlphaFoldDB" id="A0A6M3KAJ8"/>
<sequence length="113" mass="13459">MDVSKDALEKAIKLPNIEYLTKKVDWLQTDLFLTDACLIYKRAPWGIVDAIRSYGKGYIGCEWHDEKGTFGHGRHWVHNYRKLFPGCELRKLTWEDWQDDGWSTYGHIITWRR</sequence>
<name>A0A6M3KAJ8_9ZZZZ</name>
<dbReference type="EMBL" id="MT142346">
    <property type="protein sequence ID" value="QJA78648.1"/>
    <property type="molecule type" value="Genomic_DNA"/>
</dbReference>
<organism evidence="1">
    <name type="scientific">viral metagenome</name>
    <dbReference type="NCBI Taxonomy" id="1070528"/>
    <lineage>
        <taxon>unclassified sequences</taxon>
        <taxon>metagenomes</taxon>
        <taxon>organismal metagenomes</taxon>
    </lineage>
</organism>
<accession>A0A6M3KAJ8</accession>
<proteinExistence type="predicted"/>
<gene>
    <name evidence="1" type="ORF">MM415A01038_0016</name>
</gene>
<evidence type="ECO:0000313" key="1">
    <source>
        <dbReference type="EMBL" id="QJA78648.1"/>
    </source>
</evidence>
<protein>
    <submittedName>
        <fullName evidence="1">Uncharacterized protein</fullName>
    </submittedName>
</protein>
<reference evidence="1" key="1">
    <citation type="submission" date="2020-03" db="EMBL/GenBank/DDBJ databases">
        <title>The deep terrestrial virosphere.</title>
        <authorList>
            <person name="Holmfeldt K."/>
            <person name="Nilsson E."/>
            <person name="Simone D."/>
            <person name="Lopez-Fernandez M."/>
            <person name="Wu X."/>
            <person name="de Brujin I."/>
            <person name="Lundin D."/>
            <person name="Andersson A."/>
            <person name="Bertilsson S."/>
            <person name="Dopson M."/>
        </authorList>
    </citation>
    <scope>NUCLEOTIDE SEQUENCE</scope>
    <source>
        <strain evidence="1">MM415A01038</strain>
    </source>
</reference>